<reference evidence="1 2" key="1">
    <citation type="submission" date="2019-07" db="EMBL/GenBank/DDBJ databases">
        <title>Genomic Encyclopedia of Type Strains, Phase I: the one thousand microbial genomes (KMG-I) project.</title>
        <authorList>
            <person name="Kyrpides N."/>
        </authorList>
    </citation>
    <scope>NUCLEOTIDE SEQUENCE [LARGE SCALE GENOMIC DNA]</scope>
    <source>
        <strain evidence="1 2">DSM 6562</strain>
    </source>
</reference>
<dbReference type="CDD" id="cd04645">
    <property type="entry name" value="LbH_gamma_CA_like"/>
    <property type="match status" value="1"/>
</dbReference>
<sequence>MHVVEFKGKRPRIAPGAFVAPTAVLIGDVVVEEGASIWFGAVLRGDFGSIKVGQNTSVQDNVVVHVQPAGKVDIGANVTVAHGAVLHNCTIEEGAIIGMNAVVLDNAVVGAQAMIAAGSVVSDGMQVPPRHLVAGAPAKPKKELTGNALWWVQQSARAYMHLMKAYLDEGTGVVKVEDK</sequence>
<evidence type="ECO:0000313" key="1">
    <source>
        <dbReference type="EMBL" id="TYO95553.1"/>
    </source>
</evidence>
<gene>
    <name evidence="1" type="ORF">LX24_01515</name>
</gene>
<name>A0A5S4ZTM9_9FIRM</name>
<dbReference type="SUPFAM" id="SSF51161">
    <property type="entry name" value="Trimeric LpxA-like enzymes"/>
    <property type="match status" value="1"/>
</dbReference>
<dbReference type="Proteomes" id="UP000323166">
    <property type="component" value="Unassembled WGS sequence"/>
</dbReference>
<keyword evidence="2" id="KW-1185">Reference proteome</keyword>
<dbReference type="PANTHER" id="PTHR13061">
    <property type="entry name" value="DYNACTIN SUBUNIT P25"/>
    <property type="match status" value="1"/>
</dbReference>
<organism evidence="1 2">
    <name type="scientific">Desulfallas thermosapovorans DSM 6562</name>
    <dbReference type="NCBI Taxonomy" id="1121431"/>
    <lineage>
        <taxon>Bacteria</taxon>
        <taxon>Bacillati</taxon>
        <taxon>Bacillota</taxon>
        <taxon>Clostridia</taxon>
        <taxon>Eubacteriales</taxon>
        <taxon>Desulfallaceae</taxon>
        <taxon>Desulfallas</taxon>
    </lineage>
</organism>
<dbReference type="RefSeq" id="WP_166511530.1">
    <property type="nucleotide sequence ID" value="NZ_VNHM01000007.1"/>
</dbReference>
<dbReference type="InterPro" id="IPR050484">
    <property type="entry name" value="Transf_Hexapept/Carb_Anhydrase"/>
</dbReference>
<accession>A0A5S4ZTM9</accession>
<dbReference type="EMBL" id="VNHM01000007">
    <property type="protein sequence ID" value="TYO95553.1"/>
    <property type="molecule type" value="Genomic_DNA"/>
</dbReference>
<dbReference type="GO" id="GO:0016740">
    <property type="term" value="F:transferase activity"/>
    <property type="evidence" value="ECO:0007669"/>
    <property type="project" value="UniProtKB-KW"/>
</dbReference>
<dbReference type="InterPro" id="IPR001451">
    <property type="entry name" value="Hexapep"/>
</dbReference>
<dbReference type="InterPro" id="IPR047324">
    <property type="entry name" value="LbH_gamma_CA-like"/>
</dbReference>
<evidence type="ECO:0000313" key="2">
    <source>
        <dbReference type="Proteomes" id="UP000323166"/>
    </source>
</evidence>
<proteinExistence type="predicted"/>
<dbReference type="PANTHER" id="PTHR13061:SF29">
    <property type="entry name" value="GAMMA CARBONIC ANHYDRASE-LIKE 1, MITOCHONDRIAL-RELATED"/>
    <property type="match status" value="1"/>
</dbReference>
<dbReference type="AlphaFoldDB" id="A0A5S4ZTM9"/>
<dbReference type="InterPro" id="IPR011004">
    <property type="entry name" value="Trimer_LpxA-like_sf"/>
</dbReference>
<dbReference type="Gene3D" id="2.160.10.10">
    <property type="entry name" value="Hexapeptide repeat proteins"/>
    <property type="match status" value="1"/>
</dbReference>
<comment type="caution">
    <text evidence="1">The sequence shown here is derived from an EMBL/GenBank/DDBJ whole genome shotgun (WGS) entry which is preliminary data.</text>
</comment>
<protein>
    <submittedName>
        <fullName evidence="1">Carbonic anhydrase/acetyltransferase-like protein (Isoleucine patch superfamily)</fullName>
    </submittedName>
</protein>
<keyword evidence="1" id="KW-0808">Transferase</keyword>
<dbReference type="Pfam" id="PF00132">
    <property type="entry name" value="Hexapep"/>
    <property type="match status" value="1"/>
</dbReference>